<proteinExistence type="predicted"/>
<evidence type="ECO:0000313" key="2">
    <source>
        <dbReference type="Proteomes" id="UP000494365"/>
    </source>
</evidence>
<gene>
    <name evidence="1" type="ORF">LMG28614_07263</name>
</gene>
<organism evidence="1 2">
    <name type="scientific">Paraburkholderia ultramafica</name>
    <dbReference type="NCBI Taxonomy" id="1544867"/>
    <lineage>
        <taxon>Bacteria</taxon>
        <taxon>Pseudomonadati</taxon>
        <taxon>Pseudomonadota</taxon>
        <taxon>Betaproteobacteria</taxon>
        <taxon>Burkholderiales</taxon>
        <taxon>Burkholderiaceae</taxon>
        <taxon>Paraburkholderia</taxon>
    </lineage>
</organism>
<protein>
    <submittedName>
        <fullName evidence="1">Uncharacterized protein</fullName>
    </submittedName>
</protein>
<dbReference type="AlphaFoldDB" id="A0A6S7CIZ5"/>
<keyword evidence="2" id="KW-1185">Reference proteome</keyword>
<dbReference type="Proteomes" id="UP000494365">
    <property type="component" value="Unassembled WGS sequence"/>
</dbReference>
<accession>A0A6S7CIZ5</accession>
<sequence>MDDDESTGLPEDVIELRAWMNAWFDHAVSVGFICPPFILCEAMAERLEGYFKVGLTPEESADALFGVTH</sequence>
<reference evidence="1 2" key="1">
    <citation type="submission" date="2020-04" db="EMBL/GenBank/DDBJ databases">
        <authorList>
            <person name="De Canck E."/>
        </authorList>
    </citation>
    <scope>NUCLEOTIDE SEQUENCE [LARGE SCALE GENOMIC DNA]</scope>
    <source>
        <strain evidence="1 2">LMG 28614</strain>
    </source>
</reference>
<dbReference type="RefSeq" id="WP_175154050.1">
    <property type="nucleotide sequence ID" value="NZ_CADIKK010000114.1"/>
</dbReference>
<evidence type="ECO:0000313" key="1">
    <source>
        <dbReference type="EMBL" id="CAB3810374.1"/>
    </source>
</evidence>
<name>A0A6S7CIZ5_9BURK</name>
<dbReference type="EMBL" id="CADIKK010000114">
    <property type="protein sequence ID" value="CAB3810374.1"/>
    <property type="molecule type" value="Genomic_DNA"/>
</dbReference>